<dbReference type="FunFam" id="4.10.280.10:FF:000021">
    <property type="entry name" value="Transcription factor bHLH130 family"/>
    <property type="match status" value="1"/>
</dbReference>
<keyword evidence="2" id="KW-0805">Transcription regulation</keyword>
<gene>
    <name evidence="7" type="ORF">K2173_011351</name>
</gene>
<accession>A0AAV8S9H1</accession>
<dbReference type="InterPro" id="IPR045843">
    <property type="entry name" value="IND-like"/>
</dbReference>
<evidence type="ECO:0000256" key="4">
    <source>
        <dbReference type="ARBA" id="ARBA00023163"/>
    </source>
</evidence>
<dbReference type="GO" id="GO:0046983">
    <property type="term" value="F:protein dimerization activity"/>
    <property type="evidence" value="ECO:0007669"/>
    <property type="project" value="InterPro"/>
</dbReference>
<evidence type="ECO:0000256" key="2">
    <source>
        <dbReference type="ARBA" id="ARBA00023015"/>
    </source>
</evidence>
<sequence length="431" mass="47967">MSLSYGHTFMYSEGELRKNQDFMDFNHHNYHQQEHNSGLTSYRSAPSSFLDNLVNGHGSRGNGVGCEDLSYFRSLSPEMDALFSRFTPQTQTKGAASGDSHFHDLKEFGDRPAIKREITDSRMVGHSVTACTGNSLASSFASLNSPSLDHPMQMTKMNTGLHRQNSSPPGMLSNLSVDNGIGVSYRACNGTNGEASPSTSRLSNHINLPSRSRLLHQISAVEGESFVASKDTKTHFISNFTRDYWDDNSMGVIKTVRDNDETLFSCLNTSDHQVKVLYPIKIAIVPHQDKVHPIKVAIVPFCDKYDHISLQAGISGNGLTLTHHLSLPKTSAVMEKFLHFKGSVPCKIRAKRGCATHPRSIAERVRRTRISERMRKLQGLFPDMDKQINTADMLDVAVEYIKDLQKQVKTLTDTRAKCTCSRKQKPCSSPT</sequence>
<evidence type="ECO:0000259" key="6">
    <source>
        <dbReference type="PROSITE" id="PS50888"/>
    </source>
</evidence>
<dbReference type="PANTHER" id="PTHR16223:SF345">
    <property type="entry name" value="TRANSCRIPTION FACTOR BHLH130-LIKE"/>
    <property type="match status" value="1"/>
</dbReference>
<dbReference type="InterPro" id="IPR036638">
    <property type="entry name" value="HLH_DNA-bd_sf"/>
</dbReference>
<name>A0AAV8S9H1_9ROSI</name>
<dbReference type="GO" id="GO:0005634">
    <property type="term" value="C:nucleus"/>
    <property type="evidence" value="ECO:0007669"/>
    <property type="project" value="UniProtKB-SubCell"/>
</dbReference>
<dbReference type="PROSITE" id="PS50888">
    <property type="entry name" value="BHLH"/>
    <property type="match status" value="1"/>
</dbReference>
<evidence type="ECO:0000256" key="1">
    <source>
        <dbReference type="ARBA" id="ARBA00004123"/>
    </source>
</evidence>
<dbReference type="Gene3D" id="4.10.280.10">
    <property type="entry name" value="Helix-loop-helix DNA-binding domain"/>
    <property type="match status" value="1"/>
</dbReference>
<feature type="domain" description="BHLH" evidence="6">
    <location>
        <begin position="354"/>
        <end position="404"/>
    </location>
</feature>
<protein>
    <recommendedName>
        <fullName evidence="6">BHLH domain-containing protein</fullName>
    </recommendedName>
</protein>
<dbReference type="AlphaFoldDB" id="A0AAV8S9H1"/>
<keyword evidence="8" id="KW-1185">Reference proteome</keyword>
<dbReference type="SMART" id="SM00353">
    <property type="entry name" value="HLH"/>
    <property type="match status" value="1"/>
</dbReference>
<dbReference type="InterPro" id="IPR011598">
    <property type="entry name" value="bHLH_dom"/>
</dbReference>
<keyword evidence="3" id="KW-0238">DNA-binding</keyword>
<dbReference type="GO" id="GO:0000981">
    <property type="term" value="F:DNA-binding transcription factor activity, RNA polymerase II-specific"/>
    <property type="evidence" value="ECO:0007669"/>
    <property type="project" value="TreeGrafter"/>
</dbReference>
<keyword evidence="5" id="KW-0539">Nucleus</keyword>
<keyword evidence="4" id="KW-0804">Transcription</keyword>
<evidence type="ECO:0000256" key="3">
    <source>
        <dbReference type="ARBA" id="ARBA00023125"/>
    </source>
</evidence>
<dbReference type="SUPFAM" id="SSF47459">
    <property type="entry name" value="HLH, helix-loop-helix DNA-binding domain"/>
    <property type="match status" value="1"/>
</dbReference>
<comment type="caution">
    <text evidence="7">The sequence shown here is derived from an EMBL/GenBank/DDBJ whole genome shotgun (WGS) entry which is preliminary data.</text>
</comment>
<dbReference type="EMBL" id="JAIWQS010000012">
    <property type="protein sequence ID" value="KAJ8748795.1"/>
    <property type="molecule type" value="Genomic_DNA"/>
</dbReference>
<organism evidence="7 8">
    <name type="scientific">Erythroxylum novogranatense</name>
    <dbReference type="NCBI Taxonomy" id="1862640"/>
    <lineage>
        <taxon>Eukaryota</taxon>
        <taxon>Viridiplantae</taxon>
        <taxon>Streptophyta</taxon>
        <taxon>Embryophyta</taxon>
        <taxon>Tracheophyta</taxon>
        <taxon>Spermatophyta</taxon>
        <taxon>Magnoliopsida</taxon>
        <taxon>eudicotyledons</taxon>
        <taxon>Gunneridae</taxon>
        <taxon>Pentapetalae</taxon>
        <taxon>rosids</taxon>
        <taxon>fabids</taxon>
        <taxon>Malpighiales</taxon>
        <taxon>Erythroxylaceae</taxon>
        <taxon>Erythroxylum</taxon>
    </lineage>
</organism>
<dbReference type="GO" id="GO:0000978">
    <property type="term" value="F:RNA polymerase II cis-regulatory region sequence-specific DNA binding"/>
    <property type="evidence" value="ECO:0007669"/>
    <property type="project" value="TreeGrafter"/>
</dbReference>
<reference evidence="7 8" key="1">
    <citation type="submission" date="2021-09" db="EMBL/GenBank/DDBJ databases">
        <title>Genomic insights and catalytic innovation underlie evolution of tropane alkaloids biosynthesis.</title>
        <authorList>
            <person name="Wang Y.-J."/>
            <person name="Tian T."/>
            <person name="Huang J.-P."/>
            <person name="Huang S.-X."/>
        </authorList>
    </citation>
    <scope>NUCLEOTIDE SEQUENCE [LARGE SCALE GENOMIC DNA]</scope>
    <source>
        <strain evidence="7">KIB-2018</strain>
        <tissue evidence="7">Leaf</tissue>
    </source>
</reference>
<evidence type="ECO:0000256" key="5">
    <source>
        <dbReference type="ARBA" id="ARBA00023242"/>
    </source>
</evidence>
<evidence type="ECO:0000313" key="7">
    <source>
        <dbReference type="EMBL" id="KAJ8748795.1"/>
    </source>
</evidence>
<comment type="subcellular location">
    <subcellularLocation>
        <location evidence="1">Nucleus</location>
    </subcellularLocation>
</comment>
<proteinExistence type="predicted"/>
<dbReference type="Pfam" id="PF00010">
    <property type="entry name" value="HLH"/>
    <property type="match status" value="1"/>
</dbReference>
<dbReference type="PANTHER" id="PTHR16223">
    <property type="entry name" value="TRANSCRIPTION FACTOR BHLH83-RELATED"/>
    <property type="match status" value="1"/>
</dbReference>
<dbReference type="Proteomes" id="UP001159364">
    <property type="component" value="Linkage Group LG12"/>
</dbReference>
<evidence type="ECO:0000313" key="8">
    <source>
        <dbReference type="Proteomes" id="UP001159364"/>
    </source>
</evidence>